<protein>
    <submittedName>
        <fullName evidence="1">Uncharacterized protein</fullName>
    </submittedName>
</protein>
<name>A0AAE1QA02_9EUCA</name>
<evidence type="ECO:0000313" key="2">
    <source>
        <dbReference type="Proteomes" id="UP001292094"/>
    </source>
</evidence>
<gene>
    <name evidence="1" type="ORF">Pmani_006924</name>
</gene>
<comment type="caution">
    <text evidence="1">The sequence shown here is derived from an EMBL/GenBank/DDBJ whole genome shotgun (WGS) entry which is preliminary data.</text>
</comment>
<keyword evidence="2" id="KW-1185">Reference proteome</keyword>
<organism evidence="1 2">
    <name type="scientific">Petrolisthes manimaculis</name>
    <dbReference type="NCBI Taxonomy" id="1843537"/>
    <lineage>
        <taxon>Eukaryota</taxon>
        <taxon>Metazoa</taxon>
        <taxon>Ecdysozoa</taxon>
        <taxon>Arthropoda</taxon>
        <taxon>Crustacea</taxon>
        <taxon>Multicrustacea</taxon>
        <taxon>Malacostraca</taxon>
        <taxon>Eumalacostraca</taxon>
        <taxon>Eucarida</taxon>
        <taxon>Decapoda</taxon>
        <taxon>Pleocyemata</taxon>
        <taxon>Anomura</taxon>
        <taxon>Galatheoidea</taxon>
        <taxon>Porcellanidae</taxon>
        <taxon>Petrolisthes</taxon>
    </lineage>
</organism>
<reference evidence="1" key="1">
    <citation type="submission" date="2023-11" db="EMBL/GenBank/DDBJ databases">
        <title>Genome assemblies of two species of porcelain crab, Petrolisthes cinctipes and Petrolisthes manimaculis (Anomura: Porcellanidae).</title>
        <authorList>
            <person name="Angst P."/>
        </authorList>
    </citation>
    <scope>NUCLEOTIDE SEQUENCE</scope>
    <source>
        <strain evidence="1">PB745_02</strain>
        <tissue evidence="1">Gill</tissue>
    </source>
</reference>
<proteinExistence type="predicted"/>
<evidence type="ECO:0000313" key="1">
    <source>
        <dbReference type="EMBL" id="KAK4322318.1"/>
    </source>
</evidence>
<accession>A0AAE1QA02</accession>
<dbReference type="Proteomes" id="UP001292094">
    <property type="component" value="Unassembled WGS sequence"/>
</dbReference>
<dbReference type="AlphaFoldDB" id="A0AAE1QA02"/>
<sequence length="95" mass="10870">MAQDIRHYIGNCSQCHKLKAQKVETPEKQPSKVKQTLELNEVDLIENPATTTTTTTTTTTQTASSVSRAEKRCRKKLVKDIEEEEFIPHQNTEKR</sequence>
<dbReference type="EMBL" id="JAWZYT010000526">
    <property type="protein sequence ID" value="KAK4322318.1"/>
    <property type="molecule type" value="Genomic_DNA"/>
</dbReference>